<dbReference type="Proteomes" id="UP001457282">
    <property type="component" value="Unassembled WGS sequence"/>
</dbReference>
<dbReference type="PANTHER" id="PTHR21654">
    <property type="entry name" value="FI21293P1"/>
    <property type="match status" value="1"/>
</dbReference>
<sequence>MQSNFEIGELSNQQHLMDSNIGSPVFPMFFNPQKQNNFQQQLQQQHHLSHLVHPIPITHELFQQFQEQQSGMEHWQMGPLNFKLGLNENSGTGEVALDGGDHLLHENNPIFLQPRPQNLGFKSWQSQEFGARKEPFWKPHETEGIKQKQAIEGEICKDLESKYRLYGELEAIYSLSKIGEVTKQTGSGSALTNENSPKDVDLPIPFGDSHRLNVGPAATVGVDNVSEASIEEEVSYRKVQKRKRKRRMKEQLNSSTTRFFEGLVKRVMDHQESLHKKYLALIVKMEKERRGERSIMEMSRG</sequence>
<protein>
    <submittedName>
        <fullName evidence="1">Uncharacterized protein</fullName>
    </submittedName>
</protein>
<dbReference type="AlphaFoldDB" id="A0AAW1YBU0"/>
<organism evidence="1 2">
    <name type="scientific">Rubus argutus</name>
    <name type="common">Southern blackberry</name>
    <dbReference type="NCBI Taxonomy" id="59490"/>
    <lineage>
        <taxon>Eukaryota</taxon>
        <taxon>Viridiplantae</taxon>
        <taxon>Streptophyta</taxon>
        <taxon>Embryophyta</taxon>
        <taxon>Tracheophyta</taxon>
        <taxon>Spermatophyta</taxon>
        <taxon>Magnoliopsida</taxon>
        <taxon>eudicotyledons</taxon>
        <taxon>Gunneridae</taxon>
        <taxon>Pentapetalae</taxon>
        <taxon>rosids</taxon>
        <taxon>fabids</taxon>
        <taxon>Rosales</taxon>
        <taxon>Rosaceae</taxon>
        <taxon>Rosoideae</taxon>
        <taxon>Rosoideae incertae sedis</taxon>
        <taxon>Rubus</taxon>
    </lineage>
</organism>
<comment type="caution">
    <text evidence="1">The sequence shown here is derived from an EMBL/GenBank/DDBJ whole genome shotgun (WGS) entry which is preliminary data.</text>
</comment>
<evidence type="ECO:0000313" key="1">
    <source>
        <dbReference type="EMBL" id="KAK9946207.1"/>
    </source>
</evidence>
<name>A0AAW1YBU0_RUBAR</name>
<proteinExistence type="predicted"/>
<accession>A0AAW1YBU0</accession>
<dbReference type="EMBL" id="JBEDUW010000002">
    <property type="protein sequence ID" value="KAK9946207.1"/>
    <property type="molecule type" value="Genomic_DNA"/>
</dbReference>
<gene>
    <name evidence="1" type="ORF">M0R45_011682</name>
</gene>
<keyword evidence="2" id="KW-1185">Reference proteome</keyword>
<dbReference type="PANTHER" id="PTHR21654:SF31">
    <property type="entry name" value="OS02G0104500 PROTEIN"/>
    <property type="match status" value="1"/>
</dbReference>
<reference evidence="1 2" key="1">
    <citation type="journal article" date="2023" name="G3 (Bethesda)">
        <title>A chromosome-length genome assembly and annotation of blackberry (Rubus argutus, cv. 'Hillquist').</title>
        <authorList>
            <person name="Bruna T."/>
            <person name="Aryal R."/>
            <person name="Dudchenko O."/>
            <person name="Sargent D.J."/>
            <person name="Mead D."/>
            <person name="Buti M."/>
            <person name="Cavallini A."/>
            <person name="Hytonen T."/>
            <person name="Andres J."/>
            <person name="Pham M."/>
            <person name="Weisz D."/>
            <person name="Mascagni F."/>
            <person name="Usai G."/>
            <person name="Natali L."/>
            <person name="Bassil N."/>
            <person name="Fernandez G.E."/>
            <person name="Lomsadze A."/>
            <person name="Armour M."/>
            <person name="Olukolu B."/>
            <person name="Poorten T."/>
            <person name="Britton C."/>
            <person name="Davik J."/>
            <person name="Ashrafi H."/>
            <person name="Aiden E.L."/>
            <person name="Borodovsky M."/>
            <person name="Worthington M."/>
        </authorList>
    </citation>
    <scope>NUCLEOTIDE SEQUENCE [LARGE SCALE GENOMIC DNA]</scope>
    <source>
        <strain evidence="1">PI 553951</strain>
    </source>
</reference>
<evidence type="ECO:0000313" key="2">
    <source>
        <dbReference type="Proteomes" id="UP001457282"/>
    </source>
</evidence>